<accession>A0A830HLR7</accession>
<feature type="compositionally biased region" description="Gly residues" evidence="2">
    <location>
        <begin position="552"/>
        <end position="586"/>
    </location>
</feature>
<sequence>MRCETKPPTPSPNIPEVRGLAQSISTTRTPHATSKAMSAPPPPPPPPAFTDADALAARQPGGEHALALAILQAINSLLTPLCSSSSLLHLSAITSSSASCDAWSLSLATTIANLRKPHDLVEEDTGVSRACQETTQMQATVARRLLKFTTLLAEDHSHTQVTRIFLARILQGATLLDFCALYVPQNAKHARKVVNAALAHGGAPARRALKETADAAAVHLTRIAGAIKAGECDEGILAHLSDAGATLRRTAEASADAAAVIGPPLFGPMGRCRDALSGVRNSDKARRRLLRGAVALAFADGDNGKVKSAASSFGHGAAEAEADVYCARRLAAYGGSDTAKDAWCGAGAPAPSEIDPEFLNALPPEMRAEVLAQHRAANPVTAPAPAVVSAAAPGALSSYAATRTKAARSGGTALEAATERDKRAVALAVERQRHEEEEIEQARLAAESALASLYEDEYDDSKDAGADLGWRGGAVDVGDHIKESPKLTQFWIKDGRVYHAQTSGAESIFAASASEASAEATRRHAEVTLAIGGLKAGGNRAAAAAQGAPPTEGGGGRGGGGRGGGGGGRGGGGRGGGRSGRGGGGRGRGRSGKSRSGHG</sequence>
<gene>
    <name evidence="3" type="ORF">PPROV_000657000</name>
</gene>
<dbReference type="EMBL" id="BNJQ01000018">
    <property type="protein sequence ID" value="GHP07828.1"/>
    <property type="molecule type" value="Genomic_DNA"/>
</dbReference>
<proteinExistence type="predicted"/>
<keyword evidence="4" id="KW-1185">Reference proteome</keyword>
<keyword evidence="1" id="KW-0808">Transferase</keyword>
<dbReference type="Pfam" id="PF14377">
    <property type="entry name" value="UBM"/>
    <property type="match status" value="1"/>
</dbReference>
<dbReference type="GO" id="GO:0016740">
    <property type="term" value="F:transferase activity"/>
    <property type="evidence" value="ECO:0007669"/>
    <property type="project" value="UniProtKB-KW"/>
</dbReference>
<feature type="compositionally biased region" description="Pro residues" evidence="2">
    <location>
        <begin position="39"/>
        <end position="48"/>
    </location>
</feature>
<evidence type="ECO:0000313" key="4">
    <source>
        <dbReference type="Proteomes" id="UP000660262"/>
    </source>
</evidence>
<evidence type="ECO:0000256" key="2">
    <source>
        <dbReference type="SAM" id="MobiDB-lite"/>
    </source>
</evidence>
<feature type="region of interest" description="Disordered" evidence="2">
    <location>
        <begin position="1"/>
        <end position="49"/>
    </location>
</feature>
<comment type="caution">
    <text evidence="3">The sequence shown here is derived from an EMBL/GenBank/DDBJ whole genome shotgun (WGS) entry which is preliminary data.</text>
</comment>
<dbReference type="AlphaFoldDB" id="A0A830HLR7"/>
<protein>
    <submittedName>
        <fullName evidence="3">Uncharacterized protein</fullName>
    </submittedName>
</protein>
<feature type="compositionally biased region" description="Basic residues" evidence="2">
    <location>
        <begin position="587"/>
        <end position="599"/>
    </location>
</feature>
<dbReference type="Gene3D" id="6.10.250.1630">
    <property type="match status" value="1"/>
</dbReference>
<evidence type="ECO:0000313" key="3">
    <source>
        <dbReference type="EMBL" id="GHP07828.1"/>
    </source>
</evidence>
<reference evidence="3" key="1">
    <citation type="submission" date="2020-10" db="EMBL/GenBank/DDBJ databases">
        <title>Unveiling of a novel bifunctional photoreceptor, Dualchrome1, isolated from a cosmopolitan green alga.</title>
        <authorList>
            <person name="Suzuki S."/>
            <person name="Kawachi M."/>
        </authorList>
    </citation>
    <scope>NUCLEOTIDE SEQUENCE</scope>
    <source>
        <strain evidence="3">NIES 2893</strain>
    </source>
</reference>
<feature type="compositionally biased region" description="Polar residues" evidence="2">
    <location>
        <begin position="22"/>
        <end position="36"/>
    </location>
</feature>
<feature type="region of interest" description="Disordered" evidence="2">
    <location>
        <begin position="541"/>
        <end position="599"/>
    </location>
</feature>
<evidence type="ECO:0000256" key="1">
    <source>
        <dbReference type="ARBA" id="ARBA00022679"/>
    </source>
</evidence>
<dbReference type="Proteomes" id="UP000660262">
    <property type="component" value="Unassembled WGS sequence"/>
</dbReference>
<dbReference type="InterPro" id="IPR025527">
    <property type="entry name" value="HUWE1/Rev1_UBM"/>
</dbReference>
<organism evidence="3 4">
    <name type="scientific">Pycnococcus provasolii</name>
    <dbReference type="NCBI Taxonomy" id="41880"/>
    <lineage>
        <taxon>Eukaryota</taxon>
        <taxon>Viridiplantae</taxon>
        <taxon>Chlorophyta</taxon>
        <taxon>Pseudoscourfieldiophyceae</taxon>
        <taxon>Pseudoscourfieldiales</taxon>
        <taxon>Pycnococcaceae</taxon>
        <taxon>Pycnococcus</taxon>
    </lineage>
</organism>
<name>A0A830HLR7_9CHLO</name>
<dbReference type="OrthoDB" id="427711at2759"/>